<accession>H0HYN0</accession>
<name>H0HYN0_9HYPH</name>
<proteinExistence type="predicted"/>
<gene>
    <name evidence="1" type="ORF">MAXJ12_26608</name>
</gene>
<evidence type="ECO:0000313" key="1">
    <source>
        <dbReference type="EMBL" id="EHK54186.1"/>
    </source>
</evidence>
<organism evidence="1 2">
    <name type="scientific">Mesorhizobium alhagi CCNWXJ12-2</name>
    <dbReference type="NCBI Taxonomy" id="1107882"/>
    <lineage>
        <taxon>Bacteria</taxon>
        <taxon>Pseudomonadati</taxon>
        <taxon>Pseudomonadota</taxon>
        <taxon>Alphaproteobacteria</taxon>
        <taxon>Hyphomicrobiales</taxon>
        <taxon>Phyllobacteriaceae</taxon>
        <taxon>Allomesorhizobium</taxon>
    </lineage>
</organism>
<dbReference type="PATRIC" id="fig|1107882.3.peg.5163"/>
<keyword evidence="2" id="KW-1185">Reference proteome</keyword>
<dbReference type="EMBL" id="AHAM01000223">
    <property type="protein sequence ID" value="EHK54186.1"/>
    <property type="molecule type" value="Genomic_DNA"/>
</dbReference>
<dbReference type="Proteomes" id="UP000003250">
    <property type="component" value="Unassembled WGS sequence"/>
</dbReference>
<dbReference type="AlphaFoldDB" id="H0HYN0"/>
<reference evidence="1 2" key="1">
    <citation type="journal article" date="2012" name="J. Bacteriol.">
        <title>Draft Genome Sequence of Mesorhizobium alhagi CCNWXJ12-2T, a Novel Salt-Resistant Species Isolated from the Desert of Northwestern China.</title>
        <authorList>
            <person name="Zhou M."/>
            <person name="Chen W."/>
            <person name="Chen H."/>
            <person name="Wei G."/>
        </authorList>
    </citation>
    <scope>NUCLEOTIDE SEQUENCE [LARGE SCALE GENOMIC DNA]</scope>
    <source>
        <strain evidence="1 2">CCNWXJ12-2</strain>
    </source>
</reference>
<sequence>MLRSARARTKWGANWQAEAFLHFLREGACMSGLIGLRVIGPKELRKMLEIYERACQVKANLPETHIASIAANRLIAAFDGNAEPGETEHLSRKWLVQAAPQGNA</sequence>
<evidence type="ECO:0000313" key="2">
    <source>
        <dbReference type="Proteomes" id="UP000003250"/>
    </source>
</evidence>
<protein>
    <submittedName>
        <fullName evidence="1">Uncharacterized protein</fullName>
    </submittedName>
</protein>